<keyword evidence="3" id="KW-1185">Reference proteome</keyword>
<comment type="caution">
    <text evidence="2">The sequence shown here is derived from an EMBL/GenBank/DDBJ whole genome shotgun (WGS) entry which is preliminary data.</text>
</comment>
<dbReference type="InterPro" id="IPR007528">
    <property type="entry name" value="RINT1_Tip20"/>
</dbReference>
<name>A0A2P5FA68_TREOI</name>
<protein>
    <submittedName>
        <fullName evidence="2">Uncharacterized protein</fullName>
    </submittedName>
</protein>
<dbReference type="STRING" id="63057.A0A2P5FA68"/>
<dbReference type="EMBL" id="JXTC01000049">
    <property type="protein sequence ID" value="PON94678.1"/>
    <property type="molecule type" value="Genomic_DNA"/>
</dbReference>
<reference evidence="3" key="1">
    <citation type="submission" date="2016-06" db="EMBL/GenBank/DDBJ databases">
        <title>Parallel loss of symbiosis genes in relatives of nitrogen-fixing non-legume Parasponia.</title>
        <authorList>
            <person name="Van Velzen R."/>
            <person name="Holmer R."/>
            <person name="Bu F."/>
            <person name="Rutten L."/>
            <person name="Van Zeijl A."/>
            <person name="Liu W."/>
            <person name="Santuari L."/>
            <person name="Cao Q."/>
            <person name="Sharma T."/>
            <person name="Shen D."/>
            <person name="Roswanjaya Y."/>
            <person name="Wardhani T."/>
            <person name="Kalhor M.S."/>
            <person name="Jansen J."/>
            <person name="Van den Hoogen J."/>
            <person name="Gungor B."/>
            <person name="Hartog M."/>
            <person name="Hontelez J."/>
            <person name="Verver J."/>
            <person name="Yang W.-C."/>
            <person name="Schijlen E."/>
            <person name="Repin R."/>
            <person name="Schilthuizen M."/>
            <person name="Schranz E."/>
            <person name="Heidstra R."/>
            <person name="Miyata K."/>
            <person name="Fedorova E."/>
            <person name="Kohlen W."/>
            <person name="Bisseling T."/>
            <person name="Smit S."/>
            <person name="Geurts R."/>
        </authorList>
    </citation>
    <scope>NUCLEOTIDE SEQUENCE [LARGE SCALE GENOMIC DNA]</scope>
    <source>
        <strain evidence="3">cv. RG33-2</strain>
    </source>
</reference>
<dbReference type="Proteomes" id="UP000237000">
    <property type="component" value="Unassembled WGS sequence"/>
</dbReference>
<accession>A0A2P5FA68</accession>
<sequence length="178" mass="19521">MESPPSRHGSATPALPNNSELSSEQWSFLDQNFGAPEDVPQKAPHLLSVLRSQCSDLEGDLLRLQTSLAKSCVSWISSSFEAKASAQRLNLDLQNLSLLTSQHGIGSKRFHGVLGRELPQLAEKVLRIEAMRSYVETTLQLEALVGDLEDAVFCFMNCQTGNMFSAKLSKSSMSTVIH</sequence>
<dbReference type="GO" id="GO:0060628">
    <property type="term" value="P:regulation of ER to Golgi vesicle-mediated transport"/>
    <property type="evidence" value="ECO:0007669"/>
    <property type="project" value="TreeGrafter"/>
</dbReference>
<evidence type="ECO:0000256" key="1">
    <source>
        <dbReference type="SAM" id="MobiDB-lite"/>
    </source>
</evidence>
<evidence type="ECO:0000313" key="2">
    <source>
        <dbReference type="EMBL" id="PON94678.1"/>
    </source>
</evidence>
<dbReference type="PANTHER" id="PTHR13520">
    <property type="entry name" value="RAD50-INTERACTING PROTEIN 1 RINT-1"/>
    <property type="match status" value="1"/>
</dbReference>
<feature type="region of interest" description="Disordered" evidence="1">
    <location>
        <begin position="1"/>
        <end position="23"/>
    </location>
</feature>
<dbReference type="OrthoDB" id="10292154at2759"/>
<dbReference type="PANTHER" id="PTHR13520:SF0">
    <property type="entry name" value="RAD50-INTERACTING PROTEIN 1"/>
    <property type="match status" value="1"/>
</dbReference>
<dbReference type="GO" id="GO:0070939">
    <property type="term" value="C:Dsl1/NZR complex"/>
    <property type="evidence" value="ECO:0007669"/>
    <property type="project" value="InterPro"/>
</dbReference>
<dbReference type="InParanoid" id="A0A2P5FA68"/>
<gene>
    <name evidence="2" type="ORF">TorRG33x02_094610</name>
</gene>
<evidence type="ECO:0000313" key="3">
    <source>
        <dbReference type="Proteomes" id="UP000237000"/>
    </source>
</evidence>
<organism evidence="2 3">
    <name type="scientific">Trema orientale</name>
    <name type="common">Charcoal tree</name>
    <name type="synonym">Celtis orientalis</name>
    <dbReference type="NCBI Taxonomy" id="63057"/>
    <lineage>
        <taxon>Eukaryota</taxon>
        <taxon>Viridiplantae</taxon>
        <taxon>Streptophyta</taxon>
        <taxon>Embryophyta</taxon>
        <taxon>Tracheophyta</taxon>
        <taxon>Spermatophyta</taxon>
        <taxon>Magnoliopsida</taxon>
        <taxon>eudicotyledons</taxon>
        <taxon>Gunneridae</taxon>
        <taxon>Pentapetalae</taxon>
        <taxon>rosids</taxon>
        <taxon>fabids</taxon>
        <taxon>Rosales</taxon>
        <taxon>Cannabaceae</taxon>
        <taxon>Trema</taxon>
    </lineage>
</organism>
<dbReference type="GO" id="GO:0006890">
    <property type="term" value="P:retrograde vesicle-mediated transport, Golgi to endoplasmic reticulum"/>
    <property type="evidence" value="ECO:0007669"/>
    <property type="project" value="InterPro"/>
</dbReference>
<proteinExistence type="predicted"/>
<dbReference type="GO" id="GO:0006888">
    <property type="term" value="P:endoplasmic reticulum to Golgi vesicle-mediated transport"/>
    <property type="evidence" value="ECO:0007669"/>
    <property type="project" value="InterPro"/>
</dbReference>
<dbReference type="AlphaFoldDB" id="A0A2P5FA68"/>